<sequence length="275" mass="30988">MAKPPTEVLKKYYIIKKVRGHGDDHHGGAWKIALADFYTTLAMVFFVLWVAGTVPEDKLAGVSEFFKQDVKQTYNAIKLDANGKVLSEKNTQDDVSAAKEDAKDNEDIKEDKPNKETIIAVYNQLSKELDKNVAEVILAKNNESIEIKFVADLLFKSASDDLSPKSIKSIDKVGLILNGKGLYAHVYGFADNRKMRPNQKFRDNLNLSSARAMAVVNHINTIKHDNIFITMHADGALNPIADNNTRAGRKENRRVEVYITLNSSPPREFWKRIKK</sequence>
<keyword evidence="6 7" id="KW-0472">Membrane</keyword>
<evidence type="ECO:0000256" key="5">
    <source>
        <dbReference type="ARBA" id="ARBA00022989"/>
    </source>
</evidence>
<feature type="region of interest" description="Disordered" evidence="8">
    <location>
        <begin position="91"/>
        <end position="110"/>
    </location>
</feature>
<evidence type="ECO:0000256" key="6">
    <source>
        <dbReference type="ARBA" id="ARBA00023136"/>
    </source>
</evidence>
<evidence type="ECO:0000256" key="1">
    <source>
        <dbReference type="ARBA" id="ARBA00004162"/>
    </source>
</evidence>
<dbReference type="InterPro" id="IPR036737">
    <property type="entry name" value="OmpA-like_sf"/>
</dbReference>
<name>A0AAX0YPM1_9GAMM</name>
<reference evidence="10 11" key="1">
    <citation type="submission" date="2018-01" db="EMBL/GenBank/DDBJ databases">
        <title>Whole genome sequencing of Histamine producing bacteria.</title>
        <authorList>
            <person name="Butler K."/>
        </authorList>
    </citation>
    <scope>NUCLEOTIDE SEQUENCE [LARGE SCALE GENOMIC DNA]</scope>
    <source>
        <strain evidence="10 11">A1-4</strain>
    </source>
</reference>
<comment type="similarity">
    <text evidence="2">Belongs to the MotB family.</text>
</comment>
<dbReference type="InterPro" id="IPR006665">
    <property type="entry name" value="OmpA-like"/>
</dbReference>
<keyword evidence="3" id="KW-1003">Cell membrane</keyword>
<dbReference type="InterPro" id="IPR050330">
    <property type="entry name" value="Bact_OuterMem_StrucFunc"/>
</dbReference>
<comment type="caution">
    <text evidence="10">The sequence shown here is derived from an EMBL/GenBank/DDBJ whole genome shotgun (WGS) entry which is preliminary data.</text>
</comment>
<dbReference type="GO" id="GO:0005886">
    <property type="term" value="C:plasma membrane"/>
    <property type="evidence" value="ECO:0007669"/>
    <property type="project" value="UniProtKB-SubCell"/>
</dbReference>
<evidence type="ECO:0000259" key="9">
    <source>
        <dbReference type="PROSITE" id="PS51123"/>
    </source>
</evidence>
<dbReference type="Gene3D" id="3.30.1330.60">
    <property type="entry name" value="OmpA-like domain"/>
    <property type="match status" value="1"/>
</dbReference>
<dbReference type="EMBL" id="PYOZ01000030">
    <property type="protein sequence ID" value="PSX38919.1"/>
    <property type="molecule type" value="Genomic_DNA"/>
</dbReference>
<evidence type="ECO:0000256" key="8">
    <source>
        <dbReference type="SAM" id="MobiDB-lite"/>
    </source>
</evidence>
<feature type="domain" description="OmpA-like" evidence="9">
    <location>
        <begin position="141"/>
        <end position="263"/>
    </location>
</feature>
<evidence type="ECO:0000313" key="11">
    <source>
        <dbReference type="Proteomes" id="UP000240728"/>
    </source>
</evidence>
<gene>
    <name evidence="10" type="ORF">C0W53_22190</name>
</gene>
<dbReference type="PANTHER" id="PTHR30329">
    <property type="entry name" value="STATOR ELEMENT OF FLAGELLAR MOTOR COMPLEX"/>
    <property type="match status" value="1"/>
</dbReference>
<protein>
    <recommendedName>
        <fullName evidence="9">OmpA-like domain-containing protein</fullName>
    </recommendedName>
</protein>
<keyword evidence="5" id="KW-1133">Transmembrane helix</keyword>
<keyword evidence="11" id="KW-1185">Reference proteome</keyword>
<accession>A0AAX0YPM1</accession>
<dbReference type="PANTHER" id="PTHR30329:SF21">
    <property type="entry name" value="LIPOPROTEIN YIAD-RELATED"/>
    <property type="match status" value="1"/>
</dbReference>
<dbReference type="SUPFAM" id="SSF103088">
    <property type="entry name" value="OmpA-like"/>
    <property type="match status" value="1"/>
</dbReference>
<evidence type="ECO:0000256" key="4">
    <source>
        <dbReference type="ARBA" id="ARBA00022692"/>
    </source>
</evidence>
<dbReference type="PROSITE" id="PS51123">
    <property type="entry name" value="OMPA_2"/>
    <property type="match status" value="1"/>
</dbReference>
<organism evidence="10 11">
    <name type="scientific">Photobacterium kishitanii</name>
    <dbReference type="NCBI Taxonomy" id="318456"/>
    <lineage>
        <taxon>Bacteria</taxon>
        <taxon>Pseudomonadati</taxon>
        <taxon>Pseudomonadota</taxon>
        <taxon>Gammaproteobacteria</taxon>
        <taxon>Vibrionales</taxon>
        <taxon>Vibrionaceae</taxon>
        <taxon>Photobacterium</taxon>
    </lineage>
</organism>
<comment type="subcellular location">
    <subcellularLocation>
        <location evidence="1">Cell membrane</location>
        <topology evidence="1">Single-pass membrane protein</topology>
    </subcellularLocation>
</comment>
<evidence type="ECO:0000256" key="2">
    <source>
        <dbReference type="ARBA" id="ARBA00008914"/>
    </source>
</evidence>
<dbReference type="Pfam" id="PF13677">
    <property type="entry name" value="MotB_plug"/>
    <property type="match status" value="1"/>
</dbReference>
<evidence type="ECO:0000256" key="3">
    <source>
        <dbReference type="ARBA" id="ARBA00022475"/>
    </source>
</evidence>
<dbReference type="Pfam" id="PF00691">
    <property type="entry name" value="OmpA"/>
    <property type="match status" value="1"/>
</dbReference>
<keyword evidence="4" id="KW-0812">Transmembrane</keyword>
<dbReference type="AlphaFoldDB" id="A0AAX0YPM1"/>
<evidence type="ECO:0000313" key="10">
    <source>
        <dbReference type="EMBL" id="PSX38919.1"/>
    </source>
</evidence>
<dbReference type="CDD" id="cd07185">
    <property type="entry name" value="OmpA_C-like"/>
    <property type="match status" value="1"/>
</dbReference>
<dbReference type="Proteomes" id="UP000240728">
    <property type="component" value="Unassembled WGS sequence"/>
</dbReference>
<dbReference type="RefSeq" id="WP_045067180.1">
    <property type="nucleotide sequence ID" value="NZ_JZTB01000013.1"/>
</dbReference>
<proteinExistence type="inferred from homology"/>
<evidence type="ECO:0000256" key="7">
    <source>
        <dbReference type="PROSITE-ProRule" id="PRU00473"/>
    </source>
</evidence>
<dbReference type="InterPro" id="IPR025713">
    <property type="entry name" value="MotB-like_N_dom"/>
</dbReference>